<keyword evidence="2 4" id="KW-1133">Transmembrane helix</keyword>
<feature type="domain" description="ABC transmembrane type-1" evidence="5">
    <location>
        <begin position="98"/>
        <end position="164"/>
    </location>
</feature>
<evidence type="ECO:0000256" key="4">
    <source>
        <dbReference type="SAM" id="Phobius"/>
    </source>
</evidence>
<dbReference type="InterPro" id="IPR036640">
    <property type="entry name" value="ABC1_TM_sf"/>
</dbReference>
<sequence length="166" mass="17888">MLGLNQGKTLAATTVAGRSRVCAVRRSQGLVSSSLRASQSGEFSKSSISICSSQGFVTKESLFVLLALSKLNPYVRCLLPRSVPILHRIRPARRRLVAVALSKFFHYFRIFICGFAVGFGAVWQLALVTLVVVPLIAVIGAIHTTTLAKLSAKSQAALSLLETIFV</sequence>
<dbReference type="InterPro" id="IPR011527">
    <property type="entry name" value="ABC1_TM_dom"/>
</dbReference>
<dbReference type="GO" id="GO:0005524">
    <property type="term" value="F:ATP binding"/>
    <property type="evidence" value="ECO:0007669"/>
    <property type="project" value="InterPro"/>
</dbReference>
<dbReference type="Gene3D" id="1.20.1560.10">
    <property type="entry name" value="ABC transporter type 1, transmembrane domain"/>
    <property type="match status" value="1"/>
</dbReference>
<dbReference type="AlphaFoldDB" id="A0A444YIS1"/>
<keyword evidence="3 4" id="KW-0472">Membrane</keyword>
<dbReference type="GO" id="GO:0140359">
    <property type="term" value="F:ABC-type transporter activity"/>
    <property type="evidence" value="ECO:0007669"/>
    <property type="project" value="InterPro"/>
</dbReference>
<dbReference type="GO" id="GO:0016020">
    <property type="term" value="C:membrane"/>
    <property type="evidence" value="ECO:0007669"/>
    <property type="project" value="InterPro"/>
</dbReference>
<evidence type="ECO:0000256" key="2">
    <source>
        <dbReference type="ARBA" id="ARBA00022989"/>
    </source>
</evidence>
<dbReference type="STRING" id="3818.A0A444YIS1"/>
<feature type="transmembrane region" description="Helical" evidence="4">
    <location>
        <begin position="123"/>
        <end position="143"/>
    </location>
</feature>
<dbReference type="Proteomes" id="UP000289738">
    <property type="component" value="Chromosome B06"/>
</dbReference>
<gene>
    <name evidence="6" type="ORF">Ahy_B06g080696</name>
</gene>
<reference evidence="6 7" key="1">
    <citation type="submission" date="2019-01" db="EMBL/GenBank/DDBJ databases">
        <title>Sequencing of cultivated peanut Arachis hypogaea provides insights into genome evolution and oil improvement.</title>
        <authorList>
            <person name="Chen X."/>
        </authorList>
    </citation>
    <scope>NUCLEOTIDE SEQUENCE [LARGE SCALE GENOMIC DNA]</scope>
    <source>
        <strain evidence="7">cv. Fuhuasheng</strain>
        <tissue evidence="6">Leaves</tissue>
    </source>
</reference>
<evidence type="ECO:0000256" key="1">
    <source>
        <dbReference type="ARBA" id="ARBA00022692"/>
    </source>
</evidence>
<evidence type="ECO:0000256" key="3">
    <source>
        <dbReference type="ARBA" id="ARBA00023136"/>
    </source>
</evidence>
<dbReference type="EMBL" id="SDMP01000016">
    <property type="protein sequence ID" value="RYR01835.1"/>
    <property type="molecule type" value="Genomic_DNA"/>
</dbReference>
<evidence type="ECO:0000259" key="5">
    <source>
        <dbReference type="Pfam" id="PF00664"/>
    </source>
</evidence>
<feature type="transmembrane region" description="Helical" evidence="4">
    <location>
        <begin position="96"/>
        <end position="117"/>
    </location>
</feature>
<protein>
    <recommendedName>
        <fullName evidence="5">ABC transmembrane type-1 domain-containing protein</fullName>
    </recommendedName>
</protein>
<evidence type="ECO:0000313" key="6">
    <source>
        <dbReference type="EMBL" id="RYR01835.1"/>
    </source>
</evidence>
<dbReference type="Pfam" id="PF00664">
    <property type="entry name" value="ABC_membrane"/>
    <property type="match status" value="1"/>
</dbReference>
<evidence type="ECO:0000313" key="7">
    <source>
        <dbReference type="Proteomes" id="UP000289738"/>
    </source>
</evidence>
<keyword evidence="1 4" id="KW-0812">Transmembrane</keyword>
<comment type="caution">
    <text evidence="6">The sequence shown here is derived from an EMBL/GenBank/DDBJ whole genome shotgun (WGS) entry which is preliminary data.</text>
</comment>
<proteinExistence type="predicted"/>
<organism evidence="6 7">
    <name type="scientific">Arachis hypogaea</name>
    <name type="common">Peanut</name>
    <dbReference type="NCBI Taxonomy" id="3818"/>
    <lineage>
        <taxon>Eukaryota</taxon>
        <taxon>Viridiplantae</taxon>
        <taxon>Streptophyta</taxon>
        <taxon>Embryophyta</taxon>
        <taxon>Tracheophyta</taxon>
        <taxon>Spermatophyta</taxon>
        <taxon>Magnoliopsida</taxon>
        <taxon>eudicotyledons</taxon>
        <taxon>Gunneridae</taxon>
        <taxon>Pentapetalae</taxon>
        <taxon>rosids</taxon>
        <taxon>fabids</taxon>
        <taxon>Fabales</taxon>
        <taxon>Fabaceae</taxon>
        <taxon>Papilionoideae</taxon>
        <taxon>50 kb inversion clade</taxon>
        <taxon>dalbergioids sensu lato</taxon>
        <taxon>Dalbergieae</taxon>
        <taxon>Pterocarpus clade</taxon>
        <taxon>Arachis</taxon>
    </lineage>
</organism>
<keyword evidence="7" id="KW-1185">Reference proteome</keyword>
<accession>A0A444YIS1</accession>
<name>A0A444YIS1_ARAHY</name>
<dbReference type="SUPFAM" id="SSF90123">
    <property type="entry name" value="ABC transporter transmembrane region"/>
    <property type="match status" value="1"/>
</dbReference>